<evidence type="ECO:0000313" key="4">
    <source>
        <dbReference type="EMBL" id="KAK7083392.1"/>
    </source>
</evidence>
<accession>A0AAN9AFD4</accession>
<gene>
    <name evidence="4" type="ORF">SK128_022920</name>
</gene>
<evidence type="ECO:0000256" key="1">
    <source>
        <dbReference type="ARBA" id="ARBA00010718"/>
    </source>
</evidence>
<evidence type="ECO:0000256" key="2">
    <source>
        <dbReference type="SAM" id="SignalP"/>
    </source>
</evidence>
<dbReference type="Proteomes" id="UP001381693">
    <property type="component" value="Unassembled WGS sequence"/>
</dbReference>
<protein>
    <recommendedName>
        <fullName evidence="3">Alpha-carbonic anhydrase domain-containing protein</fullName>
    </recommendedName>
</protein>
<proteinExistence type="inferred from homology"/>
<dbReference type="GO" id="GO:0006730">
    <property type="term" value="P:one-carbon metabolic process"/>
    <property type="evidence" value="ECO:0007669"/>
    <property type="project" value="TreeGrafter"/>
</dbReference>
<organism evidence="4 5">
    <name type="scientific">Halocaridina rubra</name>
    <name type="common">Hawaiian red shrimp</name>
    <dbReference type="NCBI Taxonomy" id="373956"/>
    <lineage>
        <taxon>Eukaryota</taxon>
        <taxon>Metazoa</taxon>
        <taxon>Ecdysozoa</taxon>
        <taxon>Arthropoda</taxon>
        <taxon>Crustacea</taxon>
        <taxon>Multicrustacea</taxon>
        <taxon>Malacostraca</taxon>
        <taxon>Eumalacostraca</taxon>
        <taxon>Eucarida</taxon>
        <taxon>Decapoda</taxon>
        <taxon>Pleocyemata</taxon>
        <taxon>Caridea</taxon>
        <taxon>Atyoidea</taxon>
        <taxon>Atyidae</taxon>
        <taxon>Halocaridina</taxon>
    </lineage>
</organism>
<dbReference type="Pfam" id="PF00194">
    <property type="entry name" value="Carb_anhydrase"/>
    <property type="match status" value="1"/>
</dbReference>
<dbReference type="PANTHER" id="PTHR18952:SF208">
    <property type="entry name" value="CARBONIC ANHYDRASE XA-RELATED"/>
    <property type="match status" value="1"/>
</dbReference>
<dbReference type="Gene3D" id="3.10.200.10">
    <property type="entry name" value="Alpha carbonic anhydrase"/>
    <property type="match status" value="1"/>
</dbReference>
<dbReference type="GO" id="GO:0004089">
    <property type="term" value="F:carbonate dehydratase activity"/>
    <property type="evidence" value="ECO:0007669"/>
    <property type="project" value="InterPro"/>
</dbReference>
<keyword evidence="5" id="KW-1185">Reference proteome</keyword>
<dbReference type="PROSITE" id="PS51144">
    <property type="entry name" value="ALPHA_CA_2"/>
    <property type="match status" value="1"/>
</dbReference>
<dbReference type="InterPro" id="IPR023561">
    <property type="entry name" value="Carbonic_anhydrase_a-class"/>
</dbReference>
<dbReference type="GO" id="GO:0008270">
    <property type="term" value="F:zinc ion binding"/>
    <property type="evidence" value="ECO:0007669"/>
    <property type="project" value="InterPro"/>
</dbReference>
<reference evidence="4 5" key="1">
    <citation type="submission" date="2023-11" db="EMBL/GenBank/DDBJ databases">
        <title>Halocaridina rubra genome assembly.</title>
        <authorList>
            <person name="Smith C."/>
        </authorList>
    </citation>
    <scope>NUCLEOTIDE SEQUENCE [LARGE SCALE GENOMIC DNA]</scope>
    <source>
        <strain evidence="4">EP-1</strain>
        <tissue evidence="4">Whole</tissue>
    </source>
</reference>
<feature type="domain" description="Alpha-carbonic anhydrase" evidence="3">
    <location>
        <begin position="32"/>
        <end position="149"/>
    </location>
</feature>
<feature type="non-terminal residue" evidence="4">
    <location>
        <position position="149"/>
    </location>
</feature>
<dbReference type="InterPro" id="IPR036398">
    <property type="entry name" value="CA_dom_sf"/>
</dbReference>
<dbReference type="EMBL" id="JAXCGZ010003179">
    <property type="protein sequence ID" value="KAK7083392.1"/>
    <property type="molecule type" value="Genomic_DNA"/>
</dbReference>
<sequence>MGLTLITILILTAHNSIFAQHQEEDPAFDWSSWWSYDGISGPGFWGIINRRWRLCSDGRRQSPVDLVTSSIVFDHTLTQLQMTSHKIDGTLVNTGFGLRWTVGDGQLWTISGGPLHYAHTLSHAVLRWSNTTHTLGSEHSIQGQFFPGE</sequence>
<evidence type="ECO:0000259" key="3">
    <source>
        <dbReference type="PROSITE" id="PS51144"/>
    </source>
</evidence>
<dbReference type="AlphaFoldDB" id="A0AAN9AFD4"/>
<comment type="similarity">
    <text evidence="1">Belongs to the alpha-carbonic anhydrase family.</text>
</comment>
<dbReference type="PANTHER" id="PTHR18952">
    <property type="entry name" value="CARBONIC ANHYDRASE"/>
    <property type="match status" value="1"/>
</dbReference>
<keyword evidence="2" id="KW-0732">Signal</keyword>
<evidence type="ECO:0000313" key="5">
    <source>
        <dbReference type="Proteomes" id="UP001381693"/>
    </source>
</evidence>
<name>A0AAN9AFD4_HALRR</name>
<feature type="chain" id="PRO_5042962720" description="Alpha-carbonic anhydrase domain-containing protein" evidence="2">
    <location>
        <begin position="20"/>
        <end position="149"/>
    </location>
</feature>
<feature type="signal peptide" evidence="2">
    <location>
        <begin position="1"/>
        <end position="19"/>
    </location>
</feature>
<comment type="caution">
    <text evidence="4">The sequence shown here is derived from an EMBL/GenBank/DDBJ whole genome shotgun (WGS) entry which is preliminary data.</text>
</comment>
<dbReference type="SUPFAM" id="SSF51069">
    <property type="entry name" value="Carbonic anhydrase"/>
    <property type="match status" value="1"/>
</dbReference>
<dbReference type="InterPro" id="IPR001148">
    <property type="entry name" value="CA_dom"/>
</dbReference>